<reference evidence="2 3" key="1">
    <citation type="journal article" date="2023" name="Mol. Biol. Evol.">
        <title>Genomics of Secondarily Temperate Adaptation in the Only Non-Antarctic Icefish.</title>
        <authorList>
            <person name="Rivera-Colon A.G."/>
            <person name="Rayamajhi N."/>
            <person name="Minhas B.F."/>
            <person name="Madrigal G."/>
            <person name="Bilyk K.T."/>
            <person name="Yoon V."/>
            <person name="Hune M."/>
            <person name="Gregory S."/>
            <person name="Cheng C.H.C."/>
            <person name="Catchen J.M."/>
        </authorList>
    </citation>
    <scope>NUCLEOTIDE SEQUENCE [LARGE SCALE GENOMIC DNA]</scope>
    <source>
        <strain evidence="2">JC2023a</strain>
    </source>
</reference>
<gene>
    <name evidence="2" type="ORF">CesoFtcFv8_013288</name>
</gene>
<dbReference type="AlphaFoldDB" id="A0AAN8BWP3"/>
<evidence type="ECO:0000256" key="1">
    <source>
        <dbReference type="SAM" id="MobiDB-lite"/>
    </source>
</evidence>
<evidence type="ECO:0000313" key="2">
    <source>
        <dbReference type="EMBL" id="KAK5892946.1"/>
    </source>
</evidence>
<feature type="region of interest" description="Disordered" evidence="1">
    <location>
        <begin position="85"/>
        <end position="119"/>
    </location>
</feature>
<dbReference type="EMBL" id="JAULUE010002055">
    <property type="protein sequence ID" value="KAK5892946.1"/>
    <property type="molecule type" value="Genomic_DNA"/>
</dbReference>
<dbReference type="Proteomes" id="UP001335648">
    <property type="component" value="Unassembled WGS sequence"/>
</dbReference>
<comment type="caution">
    <text evidence="2">The sequence shown here is derived from an EMBL/GenBank/DDBJ whole genome shotgun (WGS) entry which is preliminary data.</text>
</comment>
<organism evidence="2 3">
    <name type="scientific">Champsocephalus esox</name>
    <name type="common">pike icefish</name>
    <dbReference type="NCBI Taxonomy" id="159716"/>
    <lineage>
        <taxon>Eukaryota</taxon>
        <taxon>Metazoa</taxon>
        <taxon>Chordata</taxon>
        <taxon>Craniata</taxon>
        <taxon>Vertebrata</taxon>
        <taxon>Euteleostomi</taxon>
        <taxon>Actinopterygii</taxon>
        <taxon>Neopterygii</taxon>
        <taxon>Teleostei</taxon>
        <taxon>Neoteleostei</taxon>
        <taxon>Acanthomorphata</taxon>
        <taxon>Eupercaria</taxon>
        <taxon>Perciformes</taxon>
        <taxon>Notothenioidei</taxon>
        <taxon>Channichthyidae</taxon>
        <taxon>Champsocephalus</taxon>
    </lineage>
</organism>
<accession>A0AAN8BWP3</accession>
<protein>
    <submittedName>
        <fullName evidence="2">Uncharacterized protein</fullName>
    </submittedName>
</protein>
<proteinExistence type="predicted"/>
<keyword evidence="3" id="KW-1185">Reference proteome</keyword>
<name>A0AAN8BWP3_9TELE</name>
<evidence type="ECO:0000313" key="3">
    <source>
        <dbReference type="Proteomes" id="UP001335648"/>
    </source>
</evidence>
<sequence>MDPAASAHLMLQAECLGYFLEYILYTWKGASSRRGREAVLKEARQEVARKPWLWSLLPEWLRVFSRSPECQSSCSDPFLGSGLAFGGPRSLQKTPKRRKARVPAPEPAYKARLSSQRRS</sequence>